<organism evidence="1 2">
    <name type="scientific">Fusarium decemcellulare</name>
    <dbReference type="NCBI Taxonomy" id="57161"/>
    <lineage>
        <taxon>Eukaryota</taxon>
        <taxon>Fungi</taxon>
        <taxon>Dikarya</taxon>
        <taxon>Ascomycota</taxon>
        <taxon>Pezizomycotina</taxon>
        <taxon>Sordariomycetes</taxon>
        <taxon>Hypocreomycetidae</taxon>
        <taxon>Hypocreales</taxon>
        <taxon>Nectriaceae</taxon>
        <taxon>Fusarium</taxon>
        <taxon>Fusarium decemcellulare species complex</taxon>
    </lineage>
</organism>
<keyword evidence="2" id="KW-1185">Reference proteome</keyword>
<evidence type="ECO:0000313" key="2">
    <source>
        <dbReference type="Proteomes" id="UP001148629"/>
    </source>
</evidence>
<gene>
    <name evidence="1" type="ORF">NM208_g909</name>
</gene>
<dbReference type="Proteomes" id="UP001148629">
    <property type="component" value="Unassembled WGS sequence"/>
</dbReference>
<name>A0ACC1SY44_9HYPO</name>
<proteinExistence type="predicted"/>
<protein>
    <submittedName>
        <fullName evidence="1">Uncharacterized protein</fullName>
    </submittedName>
</protein>
<sequence length="979" mass="106296">MQFKSLFSSAALLLAGLAQAQSTAYTDDNTGITFQSWTDPKSNFTFGIALPENPTTDFIGQFSAPITEGYASLSLGSSMAKKILIVAWPNGEKVVSSLRKATGYTNPDVLDDSTVVIKPIEKGTTVGASSFTFTFLCEGCIKDDGSSFTASDDPGILGFAVSSTALTTPSDASGALNYHDAGFGGFSLDLAAAQSSKFSTWSAMASDDTSGSDPSTGGGSTGNFTTIPGGVRTSTRIISIYNTAAARIHNHEVADIKRNEPNRGGGLRCEEWTRAVVKGADDKSRRWQHLLVLTGVLMGMESNNRQSLSRNLRNTLEEAVVTAANLALESRHEDGPIAGASIVMALNFAFPLLSDFHKSLIDSNALLPLIVWAVTAEEGFADGQFLAAVNAEIAQSPAHLLAWSPKTPSFHLIQELDRRPTLANMGPLAKLAGFAIQQATDSHAVIAAQDGLLAFTSKILETWKINRLSDIDPALEANVLTQETLTSTWPVLWNLLRKLMFGTVAILQGIVSRSLLDPLMLNDVAAPVIAAKSLHILRNIFFISSRNGNNAFQVYNFTYLTSIDSISRNSAACYVFLQETRPAEDASTSTTYLQRTLDLFYLNLSEHLPLTLSTDACDTLIIKPAIAYISHEGPTTQSMVQLFESAHSAILSTISCPQHSPLTIQLTPFYIAKLFDSFPQHISSRQFRVAFKTVMQIVSPPFPIAEMEPHLSETLLEMLKSYIATASTGLLPPTGDVAARAAMEESPEERLSQQSSLTLALVDSLPYLPLPLVDEWFTITAEAMNEIEDPTLREPVKQRFLEILVSGELDVERAAIGVAWWGTKGGRQLILSGRAEPAMMSGAIPGPDRTSRLPIGELVTPLWKARGVMCFSQTHGGSEHDDTGWATWEQDKPKQKSRCRDRANWCRQSLGLADLWECYTWLPRYTTASWACQQQVSARSTEGSGTQLGGAPKDEIRPSMVRRCYDDGSAESTSTARSW</sequence>
<comment type="caution">
    <text evidence="1">The sequence shown here is derived from an EMBL/GenBank/DDBJ whole genome shotgun (WGS) entry which is preliminary data.</text>
</comment>
<dbReference type="EMBL" id="JANRMS010000042">
    <property type="protein sequence ID" value="KAJ3548656.1"/>
    <property type="molecule type" value="Genomic_DNA"/>
</dbReference>
<accession>A0ACC1SY44</accession>
<reference evidence="1" key="1">
    <citation type="submission" date="2022-08" db="EMBL/GenBank/DDBJ databases">
        <title>Genome Sequence of Fusarium decemcellulare.</title>
        <authorList>
            <person name="Buettner E."/>
        </authorList>
    </citation>
    <scope>NUCLEOTIDE SEQUENCE</scope>
    <source>
        <strain evidence="1">Babe19</strain>
    </source>
</reference>
<evidence type="ECO:0000313" key="1">
    <source>
        <dbReference type="EMBL" id="KAJ3548656.1"/>
    </source>
</evidence>